<dbReference type="GO" id="GO:0016020">
    <property type="term" value="C:membrane"/>
    <property type="evidence" value="ECO:0007669"/>
    <property type="project" value="UniProtKB-SubCell"/>
</dbReference>
<dbReference type="Proteomes" id="UP000091956">
    <property type="component" value="Unassembled WGS sequence"/>
</dbReference>
<evidence type="ECO:0000256" key="3">
    <source>
        <dbReference type="ARBA" id="ARBA00022692"/>
    </source>
</evidence>
<feature type="transmembrane region" description="Helical" evidence="6">
    <location>
        <begin position="37"/>
        <end position="55"/>
    </location>
</feature>
<comment type="similarity">
    <text evidence="2">Belongs to the major facilitator superfamily. Nitrate/nitrite porter (TC 2.A.1.8) family.</text>
</comment>
<accession>A0A1B8GJ70</accession>
<protein>
    <recommendedName>
        <fullName evidence="9">Nitrate/nitrite transporter</fullName>
    </recommendedName>
</protein>
<evidence type="ECO:0000313" key="7">
    <source>
        <dbReference type="EMBL" id="OBT95881.1"/>
    </source>
</evidence>
<reference evidence="8" key="2">
    <citation type="journal article" date="2018" name="Nat. Commun.">
        <title>Extreme sensitivity to ultraviolet light in the fungal pathogen causing white-nose syndrome of bats.</title>
        <authorList>
            <person name="Palmer J.M."/>
            <person name="Drees K.P."/>
            <person name="Foster J.T."/>
            <person name="Lindner D.L."/>
        </authorList>
    </citation>
    <scope>NUCLEOTIDE SEQUENCE [LARGE SCALE GENOMIC DNA]</scope>
    <source>
        <strain evidence="8">UAMH 10579</strain>
    </source>
</reference>
<organism evidence="7 8">
    <name type="scientific">Pseudogymnoascus verrucosus</name>
    <dbReference type="NCBI Taxonomy" id="342668"/>
    <lineage>
        <taxon>Eukaryota</taxon>
        <taxon>Fungi</taxon>
        <taxon>Dikarya</taxon>
        <taxon>Ascomycota</taxon>
        <taxon>Pezizomycotina</taxon>
        <taxon>Leotiomycetes</taxon>
        <taxon>Thelebolales</taxon>
        <taxon>Thelebolaceae</taxon>
        <taxon>Pseudogymnoascus</taxon>
    </lineage>
</organism>
<dbReference type="PANTHER" id="PTHR23515">
    <property type="entry name" value="HIGH-AFFINITY NITRATE TRANSPORTER 2.3"/>
    <property type="match status" value="1"/>
</dbReference>
<dbReference type="Gene3D" id="1.20.1250.20">
    <property type="entry name" value="MFS general substrate transporter like domains"/>
    <property type="match status" value="2"/>
</dbReference>
<keyword evidence="5 6" id="KW-0472">Membrane</keyword>
<evidence type="ECO:0000313" key="8">
    <source>
        <dbReference type="Proteomes" id="UP000091956"/>
    </source>
</evidence>
<evidence type="ECO:0000256" key="5">
    <source>
        <dbReference type="ARBA" id="ARBA00023136"/>
    </source>
</evidence>
<keyword evidence="8" id="KW-1185">Reference proteome</keyword>
<feature type="transmembrane region" description="Helical" evidence="6">
    <location>
        <begin position="160"/>
        <end position="178"/>
    </location>
</feature>
<dbReference type="Pfam" id="PF07690">
    <property type="entry name" value="MFS_1"/>
    <property type="match status" value="2"/>
</dbReference>
<feature type="transmembrane region" description="Helical" evidence="6">
    <location>
        <begin position="75"/>
        <end position="92"/>
    </location>
</feature>
<name>A0A1B8GJ70_9PEZI</name>
<proteinExistence type="inferred from homology"/>
<dbReference type="InterPro" id="IPR036259">
    <property type="entry name" value="MFS_trans_sf"/>
</dbReference>
<comment type="subcellular location">
    <subcellularLocation>
        <location evidence="1">Membrane</location>
        <topology evidence="1">Multi-pass membrane protein</topology>
    </subcellularLocation>
</comment>
<feature type="transmembrane region" description="Helical" evidence="6">
    <location>
        <begin position="433"/>
        <end position="450"/>
    </location>
</feature>
<dbReference type="STRING" id="342668.A0A1B8GJ70"/>
<evidence type="ECO:0000256" key="6">
    <source>
        <dbReference type="SAM" id="Phobius"/>
    </source>
</evidence>
<feature type="transmembrane region" description="Helical" evidence="6">
    <location>
        <begin position="309"/>
        <end position="331"/>
    </location>
</feature>
<dbReference type="SUPFAM" id="SSF103473">
    <property type="entry name" value="MFS general substrate transporter"/>
    <property type="match status" value="1"/>
</dbReference>
<dbReference type="InterPro" id="IPR011701">
    <property type="entry name" value="MFS"/>
</dbReference>
<dbReference type="InterPro" id="IPR044772">
    <property type="entry name" value="NO3_transporter"/>
</dbReference>
<feature type="transmembrane region" description="Helical" evidence="6">
    <location>
        <begin position="343"/>
        <end position="362"/>
    </location>
</feature>
<keyword evidence="4 6" id="KW-1133">Transmembrane helix</keyword>
<keyword evidence="3 6" id="KW-0812">Transmembrane</keyword>
<evidence type="ECO:0000256" key="2">
    <source>
        <dbReference type="ARBA" id="ARBA00008432"/>
    </source>
</evidence>
<evidence type="ECO:0008006" key="9">
    <source>
        <dbReference type="Google" id="ProtNLM"/>
    </source>
</evidence>
<dbReference type="RefSeq" id="XP_018129614.1">
    <property type="nucleotide sequence ID" value="XM_018275466.1"/>
</dbReference>
<sequence>MAPNFLRLLVASPEINPINQKARSIPILNPFDKYGRVFFFSWLGFFVAFLSWYSFPPLLAVTIKKDLHLSQTDIANSNIIALLATLLVRFFSGPLCDRYGPRLVFVWTTGYFDKNVIGSANALTAGWGNAGGGITYYVMPAVFDSLVQHSGLAPHKAWRVAYIVPFIIIVVVALGMLFTCDDTPTGRWSDRALPMAGGSSDSSIRGEIDTPSSVSIAKDINNIDEKHPQTISDIESQSDGTTYLDLAKSEFIVPPTTKEIMHVVISPQTFALFGVYACSFGTELAVNSILASFYERNFPHLGQTEAGEWAAMFGLLNVLFRPLGGIISDLIYKKTQSVWAKKIWLIFLGVAAGAHLIAIGVSNPKTEATMFGLFVGLAVFMEAANGANFSLVPHVYPAANGIVSGTVGAAGNFGGIIFSIIFRYNGTHYDRSIWIIGVICIVVNMSVFWIRPVPTLHK</sequence>
<dbReference type="OrthoDB" id="434240at2759"/>
<dbReference type="GO" id="GO:0015112">
    <property type="term" value="F:nitrate transmembrane transporter activity"/>
    <property type="evidence" value="ECO:0007669"/>
    <property type="project" value="InterPro"/>
</dbReference>
<dbReference type="GeneID" id="28839396"/>
<reference evidence="7 8" key="1">
    <citation type="submission" date="2016-03" db="EMBL/GenBank/DDBJ databases">
        <title>Comparative genomics of Pseudogymnoascus destructans, the fungus causing white-nose syndrome of bats.</title>
        <authorList>
            <person name="Palmer J.M."/>
            <person name="Drees K.P."/>
            <person name="Foster J.T."/>
            <person name="Lindner D.L."/>
        </authorList>
    </citation>
    <scope>NUCLEOTIDE SEQUENCE [LARGE SCALE GENOMIC DNA]</scope>
    <source>
        <strain evidence="7 8">UAMH 10579</strain>
    </source>
</reference>
<evidence type="ECO:0000256" key="4">
    <source>
        <dbReference type="ARBA" id="ARBA00022989"/>
    </source>
</evidence>
<feature type="transmembrane region" description="Helical" evidence="6">
    <location>
        <begin position="399"/>
        <end position="421"/>
    </location>
</feature>
<evidence type="ECO:0000256" key="1">
    <source>
        <dbReference type="ARBA" id="ARBA00004141"/>
    </source>
</evidence>
<gene>
    <name evidence="7" type="ORF">VE01_06010</name>
</gene>
<feature type="transmembrane region" description="Helical" evidence="6">
    <location>
        <begin position="368"/>
        <end position="387"/>
    </location>
</feature>
<dbReference type="EMBL" id="KV460232">
    <property type="protein sequence ID" value="OBT95881.1"/>
    <property type="molecule type" value="Genomic_DNA"/>
</dbReference>
<dbReference type="AlphaFoldDB" id="A0A1B8GJ70"/>